<feature type="compositionally biased region" description="Basic and acidic residues" evidence="4">
    <location>
        <begin position="1399"/>
        <end position="1411"/>
    </location>
</feature>
<feature type="region of interest" description="Disordered" evidence="4">
    <location>
        <begin position="1815"/>
        <end position="1836"/>
    </location>
</feature>
<dbReference type="Pfam" id="PF13857">
    <property type="entry name" value="Ank_5"/>
    <property type="match status" value="1"/>
</dbReference>
<name>A0ABD3I4W9_9MARC</name>
<dbReference type="PANTHER" id="PTHR24198:SF165">
    <property type="entry name" value="ANKYRIN REPEAT-CONTAINING PROTEIN-RELATED"/>
    <property type="match status" value="1"/>
</dbReference>
<dbReference type="PROSITE" id="PS50088">
    <property type="entry name" value="ANK_REPEAT"/>
    <property type="match status" value="12"/>
</dbReference>
<dbReference type="Pfam" id="PF00023">
    <property type="entry name" value="Ank"/>
    <property type="match status" value="2"/>
</dbReference>
<evidence type="ECO:0000256" key="4">
    <source>
        <dbReference type="SAM" id="MobiDB-lite"/>
    </source>
</evidence>
<feature type="repeat" description="ANK" evidence="3">
    <location>
        <begin position="379"/>
        <end position="417"/>
    </location>
</feature>
<evidence type="ECO:0000256" key="2">
    <source>
        <dbReference type="ARBA" id="ARBA00023043"/>
    </source>
</evidence>
<feature type="repeat" description="ANK" evidence="3">
    <location>
        <begin position="191"/>
        <end position="227"/>
    </location>
</feature>
<feature type="compositionally biased region" description="Basic residues" evidence="4">
    <location>
        <begin position="1430"/>
        <end position="1442"/>
    </location>
</feature>
<feature type="region of interest" description="Disordered" evidence="4">
    <location>
        <begin position="1344"/>
        <end position="1372"/>
    </location>
</feature>
<keyword evidence="1" id="KW-0677">Repeat</keyword>
<protein>
    <submittedName>
        <fullName evidence="5">Uncharacterized protein</fullName>
    </submittedName>
</protein>
<dbReference type="Pfam" id="PF12796">
    <property type="entry name" value="Ank_2"/>
    <property type="match status" value="7"/>
</dbReference>
<dbReference type="SUPFAM" id="SSF48403">
    <property type="entry name" value="Ankyrin repeat"/>
    <property type="match status" value="4"/>
</dbReference>
<feature type="repeat" description="ANK" evidence="3">
    <location>
        <begin position="108"/>
        <end position="142"/>
    </location>
</feature>
<gene>
    <name evidence="5" type="ORF">R1sor_011468</name>
</gene>
<feature type="compositionally biased region" description="Polar residues" evidence="4">
    <location>
        <begin position="1824"/>
        <end position="1836"/>
    </location>
</feature>
<feature type="repeat" description="ANK" evidence="3">
    <location>
        <begin position="932"/>
        <end position="966"/>
    </location>
</feature>
<accession>A0ABD3I4W9</accession>
<evidence type="ECO:0000313" key="6">
    <source>
        <dbReference type="Proteomes" id="UP001633002"/>
    </source>
</evidence>
<dbReference type="EMBL" id="JBJQOH010000002">
    <property type="protein sequence ID" value="KAL3697392.1"/>
    <property type="molecule type" value="Genomic_DNA"/>
</dbReference>
<feature type="repeat" description="ANK" evidence="3">
    <location>
        <begin position="1148"/>
        <end position="1180"/>
    </location>
</feature>
<feature type="repeat" description="ANK" evidence="3">
    <location>
        <begin position="575"/>
        <end position="607"/>
    </location>
</feature>
<feature type="repeat" description="ANK" evidence="3">
    <location>
        <begin position="270"/>
        <end position="302"/>
    </location>
</feature>
<feature type="repeat" description="ANK" evidence="3">
    <location>
        <begin position="899"/>
        <end position="931"/>
    </location>
</feature>
<dbReference type="PRINTS" id="PR01415">
    <property type="entry name" value="ANKYRIN"/>
</dbReference>
<evidence type="ECO:0000256" key="1">
    <source>
        <dbReference type="ARBA" id="ARBA00022737"/>
    </source>
</evidence>
<feature type="region of interest" description="Disordered" evidence="4">
    <location>
        <begin position="1399"/>
        <end position="1447"/>
    </location>
</feature>
<dbReference type="PANTHER" id="PTHR24198">
    <property type="entry name" value="ANKYRIN REPEAT AND PROTEIN KINASE DOMAIN-CONTAINING PROTEIN"/>
    <property type="match status" value="1"/>
</dbReference>
<comment type="caution">
    <text evidence="5">The sequence shown here is derived from an EMBL/GenBank/DDBJ whole genome shotgun (WGS) entry which is preliminary data.</text>
</comment>
<feature type="region of interest" description="Disordered" evidence="4">
    <location>
        <begin position="2037"/>
        <end position="2057"/>
    </location>
</feature>
<dbReference type="Proteomes" id="UP001633002">
    <property type="component" value="Unassembled WGS sequence"/>
</dbReference>
<reference evidence="5 6" key="1">
    <citation type="submission" date="2024-09" db="EMBL/GenBank/DDBJ databases">
        <title>Chromosome-scale assembly of Riccia sorocarpa.</title>
        <authorList>
            <person name="Paukszto L."/>
        </authorList>
    </citation>
    <scope>NUCLEOTIDE SEQUENCE [LARGE SCALE GENOMIC DNA]</scope>
    <source>
        <strain evidence="5">LP-2024</strain>
        <tissue evidence="5">Aerial parts of the thallus</tissue>
    </source>
</reference>
<evidence type="ECO:0000313" key="5">
    <source>
        <dbReference type="EMBL" id="KAL3697392.1"/>
    </source>
</evidence>
<feature type="compositionally biased region" description="Low complexity" evidence="4">
    <location>
        <begin position="1655"/>
        <end position="1668"/>
    </location>
</feature>
<feature type="region of interest" description="Disordered" evidence="4">
    <location>
        <begin position="1655"/>
        <end position="1675"/>
    </location>
</feature>
<feature type="repeat" description="ANK" evidence="3">
    <location>
        <begin position="792"/>
        <end position="824"/>
    </location>
</feature>
<feature type="repeat" description="ANK" evidence="3">
    <location>
        <begin position="455"/>
        <end position="487"/>
    </location>
</feature>
<sequence length="2057" mass="225173">MSERGECSKSSSAMAEEEPDRIVVNIEDVLTAVKEGNISFVKTLLEVGAASRSETVVEVDAVPETDAGSTALHQAVAKGLHVAAAAGNDEMLDVLLDLHPNVNIQGERRRTPLNAYALSQRASLHIIKKFLEEGADPNVPDDYGRTCLHTAAYVGNVQMMSHLLNPEIYSNSKMLVDINAVVDGNMTALHKGSTALHLYLSKERGSKELTIIRKFLELGADLSIVDANKRNVLHVAVLDNKLDVVKCLLDSDLAGGNPEKSLDINAADNNGQTALHLAVIRRNHDIVETILDRQPDVSICNMEGDTAFDTYCRYLTGDMRDAQTLKVFLRHGTNPSLGRYGLILHAAAQQAYPDILRCLLDPSNYSKPQYRDPNELDERGFTPLHHTVCSIWSRRPEMTLVMKELLKHGADPNIRTQLGWFAVEPNKKWTPPGSTDINVYSAPNDATVQLVKRDEGLSALHIAVVNGRRDAVEILLANGADVDALDNLGMTALMLSIARFGDQEGAYLGKDVIKPSNDVVKLLLQHGAKVSITGPQGQNSLHTAAARGLISILKHILEASNRLGEVSIINSIDEHGATALHHAVEKGREDAVQVLLDHNADVNVNVLDSRGLTPLILYVSNSAEGLLVRTFFKRGASISMTGPRGQNCLHIAAARGRSSILNDIFEEANRLGEIAIINSIDEHGATALHHAVEKGREDAVQVLLDHNADVNVRDNRRMSPLMVYVRNSAVTVRGRLVRTFSQHGASISMTGPQGQNCLHIAAARGRSSILMDILEEANRLGEISFINSIDEHGATALHHAVKRGMEYAVQVLLHHNADVNIRDNRGMSPLLLYVRNSAVTGRLVWTFLKSGASISMTGPQGQNCLHIAAAWGRSSILKEILEEANRLGEISIINSIDEHGATALHHAVKKGAEDAMQVLLDRNADVNIRDNNGKSPLMLYAANTAVTGHLVPKFLERGADFNVLDHAMKKQNLLHVAARSGNDKVVKALLSSKHVASSSLAKLFDVDSMDEDGYTALHLAAENNHTSVLREILDHGPDVNIRDRKGNTPLIIYCGKCSSSRSSDSEELDMVEKLSSLHMVEEFIKHGAQLEISNEEKRGCLHAAAGVDLSRISFRHKENHAKFISNLVELLVSDGVEEIVGVNAIDVHGMTPLHLAAAYGDELVLRRLLNDQANVNLQDSRGKTLLHYYFRAGNYSEVCTAVVNRSLELGANPCILDEDGHNVLHAAVMSGEYLLVICLIEACSKFQRVVDVDAVDREGSTALHLALVAAADSDSHCLIPSMVETLLKYNPSLNIHNKRGETPLQVYRKAGGHSNSEVVKMLKELGAKGDVDDLGQADELLLQKSEKDLVPPNDVEDDTSVGGQEALSSRKDRHRRIKMLKELGANCKDDLGQADELLSKKSVEDSVPHNEIEDDTSVGGREGLSSGKDRHYRRIKQRRRAKSNTSFERRAGTIPLLRTGPQAPAEPHCKPTSSEVQKCESCNAPQEEAEDAVDMEGPEWTLRSDALALGFQRFDDPFDSARVLLIVIKSAEHMEITFFHQEGMALSFGVGLQFSTVLLRRMSIDSIIEVQELESTTWMGLWTDNQIGSLAMYNQKQGIEGLHQALQSTDGGAEDTLLSVKNQQKLPILGDLQNYLFPFTSTLSAGFRFMKGSNGSSTSESSKTLNNNHPEAGNPGAGLIVQGETSDPVAEEKSGKFKLTVIVRLNSQDSTIENSTGDSLEIKEHEPELKKLFLEPVLKIGFVYEKDGDVILKTFDTTLDLQFHMDTNLEIPHDPMATKFGWFHNDLGMSLECSNIHAVGLESNVKVNVEPRITERVHGRDQSSSRTKGNQGNLKLSLGQSGIVKGEIGMTTSNVKGTAISENYQETVSTTRSHLPETSFAVRHCGSAPAKLACKASLADNYDAKNPKDWEYLWSRGGVETVPLLAEGQWTVDNTAENPCGYHFNGNRNLYMVLLGEIHSRRTPKILRYLFRKKTIKGPKTLSVTQKIAKTLYIDHSFSYVERLALKQHNLALRWSLGLNPTAPADVCDIIDTVDKSSSSSSSPLSPSSSSLNANIP</sequence>
<dbReference type="SMART" id="SM00248">
    <property type="entry name" value="ANK"/>
    <property type="match status" value="31"/>
</dbReference>
<feature type="repeat" description="ANK" evidence="3">
    <location>
        <begin position="1012"/>
        <end position="1044"/>
    </location>
</feature>
<keyword evidence="6" id="KW-1185">Reference proteome</keyword>
<feature type="repeat" description="ANK" evidence="3">
    <location>
        <begin position="683"/>
        <end position="715"/>
    </location>
</feature>
<dbReference type="InterPro" id="IPR036770">
    <property type="entry name" value="Ankyrin_rpt-contain_sf"/>
</dbReference>
<evidence type="ECO:0000256" key="3">
    <source>
        <dbReference type="PROSITE-ProRule" id="PRU00023"/>
    </source>
</evidence>
<proteinExistence type="predicted"/>
<dbReference type="PROSITE" id="PS50297">
    <property type="entry name" value="ANK_REP_REGION"/>
    <property type="match status" value="8"/>
</dbReference>
<dbReference type="Gene3D" id="1.25.40.20">
    <property type="entry name" value="Ankyrin repeat-containing domain"/>
    <property type="match status" value="9"/>
</dbReference>
<dbReference type="InterPro" id="IPR002110">
    <property type="entry name" value="Ankyrin_rpt"/>
</dbReference>
<organism evidence="5 6">
    <name type="scientific">Riccia sorocarpa</name>
    <dbReference type="NCBI Taxonomy" id="122646"/>
    <lineage>
        <taxon>Eukaryota</taxon>
        <taxon>Viridiplantae</taxon>
        <taxon>Streptophyta</taxon>
        <taxon>Embryophyta</taxon>
        <taxon>Marchantiophyta</taxon>
        <taxon>Marchantiopsida</taxon>
        <taxon>Marchantiidae</taxon>
        <taxon>Marchantiales</taxon>
        <taxon>Ricciaceae</taxon>
        <taxon>Riccia</taxon>
    </lineage>
</organism>
<keyword evidence="2 3" id="KW-0040">ANK repeat</keyword>